<dbReference type="InterPro" id="IPR009014">
    <property type="entry name" value="Transketo_C/PFOR_II"/>
</dbReference>
<dbReference type="InterPro" id="IPR051157">
    <property type="entry name" value="PDH/Transketolase"/>
</dbReference>
<dbReference type="OrthoDB" id="8732661at2"/>
<protein>
    <submittedName>
        <fullName evidence="5">Transketolase subunit B</fullName>
    </submittedName>
</protein>
<dbReference type="RefSeq" id="WP_079494274.1">
    <property type="nucleotide sequence ID" value="NZ_FUZT01000011.1"/>
</dbReference>
<dbReference type="InterPro" id="IPR033248">
    <property type="entry name" value="Transketolase_C"/>
</dbReference>
<feature type="domain" description="Transketolase-like pyrimidine-binding" evidence="4">
    <location>
        <begin position="12"/>
        <end position="177"/>
    </location>
</feature>
<sequence length="321" mass="35438">MSWKLVEGRKEKEIRKAYGETLDELLQTHKDIVVCDADLASSSGAGFIYSKYPENSVNFGISEQNMISAGSGMSFVGIKPFVHSFAPFVSRRVTDQIFMSLGFAQGSMHIYASDPGYWSLYNGATHTTFEDLAIVRSIPSINVVAPSDATSFVWVLKYYAKHGGIFYNRAPRKVVPVIYEEGSTFEYGKGQWIKKGTDVVLIGEGPSVSDCLEAAKVLEGKGISTSVVDLLFIKPLDEKLIKEVVNSHKLVVTVENHNKYGGIGELIAGVMAQLPAKAPLRIIAVKDRFGEVGTKEYLKTIFNINIKDIVEIVLENRKILM</sequence>
<evidence type="ECO:0000259" key="4">
    <source>
        <dbReference type="SMART" id="SM00861"/>
    </source>
</evidence>
<gene>
    <name evidence="5" type="ORF">SAMN02194393_04146</name>
</gene>
<evidence type="ECO:0000256" key="2">
    <source>
        <dbReference type="ARBA" id="ARBA00007131"/>
    </source>
</evidence>
<organism evidence="5 6">
    <name type="scientific">Maledivibacter halophilus</name>
    <dbReference type="NCBI Taxonomy" id="36842"/>
    <lineage>
        <taxon>Bacteria</taxon>
        <taxon>Bacillati</taxon>
        <taxon>Bacillota</taxon>
        <taxon>Clostridia</taxon>
        <taxon>Peptostreptococcales</taxon>
        <taxon>Caminicellaceae</taxon>
        <taxon>Maledivibacter</taxon>
    </lineage>
</organism>
<dbReference type="FunFam" id="3.40.50.970:FF:000129">
    <property type="entry name" value="Transketolase"/>
    <property type="match status" value="1"/>
</dbReference>
<keyword evidence="3" id="KW-0786">Thiamine pyrophosphate</keyword>
<dbReference type="SUPFAM" id="SSF52922">
    <property type="entry name" value="TK C-terminal domain-like"/>
    <property type="match status" value="1"/>
</dbReference>
<dbReference type="Gene3D" id="3.40.50.970">
    <property type="match status" value="1"/>
</dbReference>
<dbReference type="CDD" id="cd07033">
    <property type="entry name" value="TPP_PYR_DXS_TK_like"/>
    <property type="match status" value="1"/>
</dbReference>
<dbReference type="Gene3D" id="3.40.50.920">
    <property type="match status" value="1"/>
</dbReference>
<comment type="similarity">
    <text evidence="2">Belongs to the transketolase family.</text>
</comment>
<reference evidence="5 6" key="1">
    <citation type="submission" date="2017-02" db="EMBL/GenBank/DDBJ databases">
        <authorList>
            <person name="Peterson S.W."/>
        </authorList>
    </citation>
    <scope>NUCLEOTIDE SEQUENCE [LARGE SCALE GENOMIC DNA]</scope>
    <source>
        <strain evidence="5 6">M1</strain>
    </source>
</reference>
<dbReference type="SMART" id="SM00861">
    <property type="entry name" value="Transket_pyr"/>
    <property type="match status" value="1"/>
</dbReference>
<evidence type="ECO:0000313" key="5">
    <source>
        <dbReference type="EMBL" id="SKC84521.1"/>
    </source>
</evidence>
<dbReference type="PANTHER" id="PTHR43825">
    <property type="entry name" value="PYRUVATE DEHYDROGENASE E1 COMPONENT"/>
    <property type="match status" value="1"/>
</dbReference>
<dbReference type="InterPro" id="IPR005475">
    <property type="entry name" value="Transketolase-like_Pyr-bd"/>
</dbReference>
<dbReference type="Pfam" id="PF02780">
    <property type="entry name" value="Transketolase_C"/>
    <property type="match status" value="1"/>
</dbReference>
<name>A0A1T5M8F1_9FIRM</name>
<dbReference type="SUPFAM" id="SSF52518">
    <property type="entry name" value="Thiamin diphosphate-binding fold (THDP-binding)"/>
    <property type="match status" value="1"/>
</dbReference>
<dbReference type="PANTHER" id="PTHR43825:SF1">
    <property type="entry name" value="TRANSKETOLASE-LIKE PYRIMIDINE-BINDING DOMAIN-CONTAINING PROTEIN"/>
    <property type="match status" value="1"/>
</dbReference>
<evidence type="ECO:0000313" key="6">
    <source>
        <dbReference type="Proteomes" id="UP000190285"/>
    </source>
</evidence>
<dbReference type="EMBL" id="FUZT01000011">
    <property type="protein sequence ID" value="SKC84521.1"/>
    <property type="molecule type" value="Genomic_DNA"/>
</dbReference>
<evidence type="ECO:0000256" key="3">
    <source>
        <dbReference type="ARBA" id="ARBA00023052"/>
    </source>
</evidence>
<evidence type="ECO:0000256" key="1">
    <source>
        <dbReference type="ARBA" id="ARBA00001964"/>
    </source>
</evidence>
<dbReference type="AlphaFoldDB" id="A0A1T5M8F1"/>
<comment type="cofactor">
    <cofactor evidence="1">
        <name>thiamine diphosphate</name>
        <dbReference type="ChEBI" id="CHEBI:58937"/>
    </cofactor>
</comment>
<keyword evidence="6" id="KW-1185">Reference proteome</keyword>
<dbReference type="STRING" id="36842.SAMN02194393_04146"/>
<accession>A0A1T5M8F1</accession>
<dbReference type="Proteomes" id="UP000190285">
    <property type="component" value="Unassembled WGS sequence"/>
</dbReference>
<proteinExistence type="inferred from homology"/>
<dbReference type="Pfam" id="PF02779">
    <property type="entry name" value="Transket_pyr"/>
    <property type="match status" value="1"/>
</dbReference>
<dbReference type="InterPro" id="IPR029061">
    <property type="entry name" value="THDP-binding"/>
</dbReference>